<dbReference type="STRING" id="1121950.SAMN02745243_02321"/>
<keyword evidence="1" id="KW-0812">Transmembrane</keyword>
<dbReference type="EMBL" id="FQZY01000032">
    <property type="protein sequence ID" value="SHK15537.1"/>
    <property type="molecule type" value="Genomic_DNA"/>
</dbReference>
<feature type="transmembrane region" description="Helical" evidence="1">
    <location>
        <begin position="177"/>
        <end position="198"/>
    </location>
</feature>
<keyword evidence="3" id="KW-1185">Reference proteome</keyword>
<keyword evidence="1" id="KW-0472">Membrane</keyword>
<gene>
    <name evidence="2" type="ORF">SAMN02745243_02321</name>
</gene>
<dbReference type="Proteomes" id="UP000184301">
    <property type="component" value="Unassembled WGS sequence"/>
</dbReference>
<reference evidence="2 3" key="1">
    <citation type="submission" date="2016-11" db="EMBL/GenBank/DDBJ databases">
        <authorList>
            <person name="Jaros S."/>
            <person name="Januszkiewicz K."/>
            <person name="Wedrychowicz H."/>
        </authorList>
    </citation>
    <scope>NUCLEOTIDE SEQUENCE [LARGE SCALE GENOMIC DNA]</scope>
    <source>
        <strain evidence="2 3">DSM 15480</strain>
    </source>
</reference>
<name>A0A1M6Q5X1_9FIRM</name>
<protein>
    <submittedName>
        <fullName evidence="2">Uncharacterized protein</fullName>
    </submittedName>
</protein>
<keyword evidence="1" id="KW-1133">Transmembrane helix</keyword>
<proteinExistence type="predicted"/>
<evidence type="ECO:0000313" key="3">
    <source>
        <dbReference type="Proteomes" id="UP000184301"/>
    </source>
</evidence>
<evidence type="ECO:0000313" key="2">
    <source>
        <dbReference type="EMBL" id="SHK15537.1"/>
    </source>
</evidence>
<dbReference type="AlphaFoldDB" id="A0A1M6Q5X1"/>
<feature type="transmembrane region" description="Helical" evidence="1">
    <location>
        <begin position="7"/>
        <end position="24"/>
    </location>
</feature>
<evidence type="ECO:0000256" key="1">
    <source>
        <dbReference type="SAM" id="Phobius"/>
    </source>
</evidence>
<sequence>MKKKIKIVIGIVIALAVCFLYAHIEKNNVIYDRTVDDSEYKQTGVIESGNLNQSFVCKEDLLKGVNVKCVIVGDVSNVKIAYKLVNTGTGEEYTGTVDAKKLKNNKYYEFGMEQISGCENQEFEFILEEKGATAENGISFYITPQSEKNTVLNVKGNPTEGTVIMKTVSYRFDVETFVVLFACVAFIAGFMRMLYGLFNK</sequence>
<organism evidence="2 3">
    <name type="scientific">Hespellia stercorisuis DSM 15480</name>
    <dbReference type="NCBI Taxonomy" id="1121950"/>
    <lineage>
        <taxon>Bacteria</taxon>
        <taxon>Bacillati</taxon>
        <taxon>Bacillota</taxon>
        <taxon>Clostridia</taxon>
        <taxon>Lachnospirales</taxon>
        <taxon>Lachnospiraceae</taxon>
        <taxon>Hespellia</taxon>
    </lineage>
</organism>
<accession>A0A1M6Q5X1</accession>